<protein>
    <submittedName>
        <fullName evidence="5">GntR family transcriptional regulator</fullName>
    </submittedName>
</protein>
<organism evidence="5 6">
    <name type="scientific">Kribbibacterium absianum</name>
    <dbReference type="NCBI Taxonomy" id="3044210"/>
    <lineage>
        <taxon>Bacteria</taxon>
        <taxon>Bacillati</taxon>
        <taxon>Actinomycetota</taxon>
        <taxon>Coriobacteriia</taxon>
        <taxon>Coriobacteriales</taxon>
        <taxon>Kribbibacteriaceae</taxon>
        <taxon>Kribbibacterium</taxon>
    </lineage>
</organism>
<evidence type="ECO:0000313" key="5">
    <source>
        <dbReference type="EMBL" id="MDJ1130303.1"/>
    </source>
</evidence>
<dbReference type="CDD" id="cd07377">
    <property type="entry name" value="WHTH_GntR"/>
    <property type="match status" value="1"/>
</dbReference>
<dbReference type="InterPro" id="IPR000524">
    <property type="entry name" value="Tscrpt_reg_HTH_GntR"/>
</dbReference>
<dbReference type="PRINTS" id="PR00035">
    <property type="entry name" value="HTHGNTR"/>
</dbReference>
<dbReference type="SUPFAM" id="SSF46785">
    <property type="entry name" value="Winged helix' DNA-binding domain"/>
    <property type="match status" value="1"/>
</dbReference>
<dbReference type="RefSeq" id="WP_283713459.1">
    <property type="nucleotide sequence ID" value="NZ_JASJEW010000004.1"/>
</dbReference>
<accession>A0ABT6ZP58</accession>
<keyword evidence="2" id="KW-0238">DNA-binding</keyword>
<dbReference type="PANTHER" id="PTHR44846:SF17">
    <property type="entry name" value="GNTR-FAMILY TRANSCRIPTIONAL REGULATOR"/>
    <property type="match status" value="1"/>
</dbReference>
<dbReference type="Pfam" id="PF07702">
    <property type="entry name" value="UTRA"/>
    <property type="match status" value="1"/>
</dbReference>
<dbReference type="InterPro" id="IPR036390">
    <property type="entry name" value="WH_DNA-bd_sf"/>
</dbReference>
<dbReference type="Pfam" id="PF00392">
    <property type="entry name" value="GntR"/>
    <property type="match status" value="1"/>
</dbReference>
<dbReference type="InterPro" id="IPR011663">
    <property type="entry name" value="UTRA"/>
</dbReference>
<keyword evidence="3" id="KW-0804">Transcription</keyword>
<dbReference type="Gene3D" id="3.40.1410.10">
    <property type="entry name" value="Chorismate lyase-like"/>
    <property type="match status" value="1"/>
</dbReference>
<comment type="caution">
    <text evidence="5">The sequence shown here is derived from an EMBL/GenBank/DDBJ whole genome shotgun (WGS) entry which is preliminary data.</text>
</comment>
<dbReference type="Proteomes" id="UP001431693">
    <property type="component" value="Unassembled WGS sequence"/>
</dbReference>
<evidence type="ECO:0000313" key="6">
    <source>
        <dbReference type="Proteomes" id="UP001431693"/>
    </source>
</evidence>
<gene>
    <name evidence="5" type="ORF">QJ043_09470</name>
</gene>
<evidence type="ECO:0000259" key="4">
    <source>
        <dbReference type="PROSITE" id="PS50949"/>
    </source>
</evidence>
<dbReference type="InterPro" id="IPR036388">
    <property type="entry name" value="WH-like_DNA-bd_sf"/>
</dbReference>
<dbReference type="PROSITE" id="PS50949">
    <property type="entry name" value="HTH_GNTR"/>
    <property type="match status" value="1"/>
</dbReference>
<proteinExistence type="predicted"/>
<dbReference type="InterPro" id="IPR050679">
    <property type="entry name" value="Bact_HTH_transcr_reg"/>
</dbReference>
<evidence type="ECO:0000256" key="1">
    <source>
        <dbReference type="ARBA" id="ARBA00023015"/>
    </source>
</evidence>
<dbReference type="SMART" id="SM00866">
    <property type="entry name" value="UTRA"/>
    <property type="match status" value="1"/>
</dbReference>
<name>A0ABT6ZP58_9ACTN</name>
<feature type="domain" description="HTH gntR-type" evidence="4">
    <location>
        <begin position="1"/>
        <end position="69"/>
    </location>
</feature>
<dbReference type="PANTHER" id="PTHR44846">
    <property type="entry name" value="MANNOSYL-D-GLYCERATE TRANSPORT/METABOLISM SYSTEM REPRESSOR MNGR-RELATED"/>
    <property type="match status" value="1"/>
</dbReference>
<dbReference type="InterPro" id="IPR028978">
    <property type="entry name" value="Chorismate_lyase_/UTRA_dom_sf"/>
</dbReference>
<dbReference type="EMBL" id="JASJEX010000005">
    <property type="protein sequence ID" value="MDJ1130303.1"/>
    <property type="molecule type" value="Genomic_DNA"/>
</dbReference>
<dbReference type="SUPFAM" id="SSF64288">
    <property type="entry name" value="Chorismate lyase-like"/>
    <property type="match status" value="1"/>
</dbReference>
<dbReference type="Gene3D" id="1.10.10.10">
    <property type="entry name" value="Winged helix-like DNA-binding domain superfamily/Winged helix DNA-binding domain"/>
    <property type="match status" value="1"/>
</dbReference>
<evidence type="ECO:0000256" key="3">
    <source>
        <dbReference type="ARBA" id="ARBA00023163"/>
    </source>
</evidence>
<keyword evidence="6" id="KW-1185">Reference proteome</keyword>
<keyword evidence="1" id="KW-0805">Transcription regulation</keyword>
<reference evidence="5" key="1">
    <citation type="submission" date="2023-05" db="EMBL/GenBank/DDBJ databases">
        <title>[olsenella] sp. nov., isolated from a pig farm feces dump.</title>
        <authorList>
            <person name="Chang Y.-H."/>
        </authorList>
    </citation>
    <scope>NUCLEOTIDE SEQUENCE</scope>
    <source>
        <strain evidence="5">YH-ols2217</strain>
    </source>
</reference>
<evidence type="ECO:0000256" key="2">
    <source>
        <dbReference type="ARBA" id="ARBA00023125"/>
    </source>
</evidence>
<sequence length="243" mass="26739">MAEKRWEAVAAEIERRGAKLAQDEPLPRERELACELGVSRATVRRALAALREKGVVESVRGRGTFYRPHAEKGPWSLPAFSTTEMAEVPGAPVVARVLRLRRVTAPRVICDWLELEHGAEAWEIQRLRSRGDQPVSLELAYVPVAVCDDLNAEELAGSLYRVLAEKAGREAVSSHQRVSPATLDEREAGLLGASPGSPALRVLNTTYDKDSRPFEASLALLPGATSWLDIHLGPNGDRVRRRV</sequence>
<dbReference type="SMART" id="SM00345">
    <property type="entry name" value="HTH_GNTR"/>
    <property type="match status" value="1"/>
</dbReference>